<evidence type="ECO:0000256" key="1">
    <source>
        <dbReference type="ARBA" id="ARBA00022679"/>
    </source>
</evidence>
<evidence type="ECO:0000313" key="3">
    <source>
        <dbReference type="EMBL" id="KAG4415153.1"/>
    </source>
</evidence>
<dbReference type="AlphaFoldDB" id="A0A8H7W7H4"/>
<dbReference type="InterPro" id="IPR002213">
    <property type="entry name" value="UDP_glucos_trans"/>
</dbReference>
<evidence type="ECO:0000259" key="2">
    <source>
        <dbReference type="Pfam" id="PF06722"/>
    </source>
</evidence>
<name>A0A8H7W7H4_9HELO</name>
<dbReference type="GO" id="GO:0008194">
    <property type="term" value="F:UDP-glycosyltransferase activity"/>
    <property type="evidence" value="ECO:0007669"/>
    <property type="project" value="InterPro"/>
</dbReference>
<dbReference type="InterPro" id="IPR050426">
    <property type="entry name" value="Glycosyltransferase_28"/>
</dbReference>
<organism evidence="3 4">
    <name type="scientific">Cadophora malorum</name>
    <dbReference type="NCBI Taxonomy" id="108018"/>
    <lineage>
        <taxon>Eukaryota</taxon>
        <taxon>Fungi</taxon>
        <taxon>Dikarya</taxon>
        <taxon>Ascomycota</taxon>
        <taxon>Pezizomycotina</taxon>
        <taxon>Leotiomycetes</taxon>
        <taxon>Helotiales</taxon>
        <taxon>Ploettnerulaceae</taxon>
        <taxon>Cadophora</taxon>
    </lineage>
</organism>
<gene>
    <name evidence="3" type="ORF">IFR04_011696</name>
</gene>
<dbReference type="GO" id="GO:0016758">
    <property type="term" value="F:hexosyltransferase activity"/>
    <property type="evidence" value="ECO:0007669"/>
    <property type="project" value="UniProtKB-ARBA"/>
</dbReference>
<keyword evidence="4" id="KW-1185">Reference proteome</keyword>
<protein>
    <recommendedName>
        <fullName evidence="2">Erythromycin biosynthesis protein CIII-like C-terminal domain-containing protein</fullName>
    </recommendedName>
</protein>
<accession>A0A8H7W7H4</accession>
<dbReference type="SUPFAM" id="SSF53756">
    <property type="entry name" value="UDP-Glycosyltransferase/glycogen phosphorylase"/>
    <property type="match status" value="1"/>
</dbReference>
<sequence length="513" mass="56147">MDSTEKSMYVSGESENEDVGKQQRILFFTSSEYGQANVILAVSYELLILQKYEVHIASFAPLQRRIHELNESLPKTVPPAAFHGIAGPAALDALTAKDEFIGPFSPGIRGALDTYKFTLPAMADTWSESEYMSGYQSCLDIVGSVEPDIIIVDPLMSQGLEACNTLSRKHVILSPNTFLELLRKKQSLFSQLFTMPTIASGFRYPVPWHLIPANIYLKLALIWLLVTSPKVRALMRYRKSNKLPSLPPVFNIWQEGNHYLLPSVPETDYPCRIPSNVTSCGPILLPVTPVSSQDPELLTWLQHGPTVLINLGSHVRMDDAMAQEFSSGLKILLNKKPGIQVLWKLKTSGGLAVSSDAKSGSGFSGTGLNKGSLGSISAEIVDGRVRIVEWLSVDPLAILQTGLIACSVHHGGSNSFHEALSAGVPQIVLPCWLDTLDFANKVEWLGIGVYGSRRTAPNVEASELSRAFLKVLDDSEEASRMVSRARELADISGKVGGRSRACDKIVELLKTSW</sequence>
<dbReference type="OrthoDB" id="407298at2759"/>
<dbReference type="PANTHER" id="PTHR48050:SF13">
    <property type="entry name" value="STEROL 3-BETA-GLUCOSYLTRANSFERASE UGT80A2"/>
    <property type="match status" value="1"/>
</dbReference>
<comment type="caution">
    <text evidence="3">The sequence shown here is derived from an EMBL/GenBank/DDBJ whole genome shotgun (WGS) entry which is preliminary data.</text>
</comment>
<reference evidence="3" key="1">
    <citation type="submission" date="2021-02" db="EMBL/GenBank/DDBJ databases">
        <title>Genome sequence Cadophora malorum strain M34.</title>
        <authorList>
            <person name="Stefanovic E."/>
            <person name="Vu D."/>
            <person name="Scully C."/>
            <person name="Dijksterhuis J."/>
            <person name="Roader J."/>
            <person name="Houbraken J."/>
        </authorList>
    </citation>
    <scope>NUCLEOTIDE SEQUENCE</scope>
    <source>
        <strain evidence="3">M34</strain>
    </source>
</reference>
<proteinExistence type="predicted"/>
<dbReference type="Proteomes" id="UP000664132">
    <property type="component" value="Unassembled WGS sequence"/>
</dbReference>
<dbReference type="Pfam" id="PF06722">
    <property type="entry name" value="EryCIII-like_C"/>
    <property type="match status" value="1"/>
</dbReference>
<evidence type="ECO:0000313" key="4">
    <source>
        <dbReference type="Proteomes" id="UP000664132"/>
    </source>
</evidence>
<dbReference type="Gene3D" id="3.40.50.2000">
    <property type="entry name" value="Glycogen Phosphorylase B"/>
    <property type="match status" value="2"/>
</dbReference>
<dbReference type="InterPro" id="IPR010610">
    <property type="entry name" value="EryCIII-like_C"/>
</dbReference>
<dbReference type="EMBL" id="JAFJYH010000233">
    <property type="protein sequence ID" value="KAG4415153.1"/>
    <property type="molecule type" value="Genomic_DNA"/>
</dbReference>
<feature type="domain" description="Erythromycin biosynthesis protein CIII-like C-terminal" evidence="2">
    <location>
        <begin position="381"/>
        <end position="477"/>
    </location>
</feature>
<dbReference type="CDD" id="cd03784">
    <property type="entry name" value="GT1_Gtf-like"/>
    <property type="match status" value="1"/>
</dbReference>
<keyword evidence="1" id="KW-0808">Transferase</keyword>
<dbReference type="PANTHER" id="PTHR48050">
    <property type="entry name" value="STEROL 3-BETA-GLUCOSYLTRANSFERASE"/>
    <property type="match status" value="1"/>
</dbReference>